<keyword evidence="2" id="KW-0238">DNA-binding</keyword>
<dbReference type="InterPro" id="IPR036390">
    <property type="entry name" value="WH_DNA-bd_sf"/>
</dbReference>
<protein>
    <submittedName>
        <fullName evidence="5">GntR family transcriptional regulator</fullName>
    </submittedName>
</protein>
<accession>A0ABW4RZK7</accession>
<dbReference type="InterPro" id="IPR008920">
    <property type="entry name" value="TF_FadR/GntR_C"/>
</dbReference>
<dbReference type="Proteomes" id="UP001597353">
    <property type="component" value="Unassembled WGS sequence"/>
</dbReference>
<feature type="domain" description="HTH gntR-type" evidence="4">
    <location>
        <begin position="7"/>
        <end position="74"/>
    </location>
</feature>
<dbReference type="InterPro" id="IPR011711">
    <property type="entry name" value="GntR_C"/>
</dbReference>
<evidence type="ECO:0000256" key="3">
    <source>
        <dbReference type="ARBA" id="ARBA00023163"/>
    </source>
</evidence>
<dbReference type="Pfam" id="PF07729">
    <property type="entry name" value="FCD"/>
    <property type="match status" value="1"/>
</dbReference>
<evidence type="ECO:0000256" key="2">
    <source>
        <dbReference type="ARBA" id="ARBA00023125"/>
    </source>
</evidence>
<dbReference type="EMBL" id="JBHUGH010000001">
    <property type="protein sequence ID" value="MFD1910656.1"/>
    <property type="molecule type" value="Genomic_DNA"/>
</dbReference>
<dbReference type="SMART" id="SM00895">
    <property type="entry name" value="FCD"/>
    <property type="match status" value="1"/>
</dbReference>
<dbReference type="PANTHER" id="PTHR43537:SF24">
    <property type="entry name" value="GLUCONATE OPERON TRANSCRIPTIONAL REPRESSOR"/>
    <property type="match status" value="1"/>
</dbReference>
<keyword evidence="6" id="KW-1185">Reference proteome</keyword>
<dbReference type="Gene3D" id="1.20.120.530">
    <property type="entry name" value="GntR ligand-binding domain-like"/>
    <property type="match status" value="1"/>
</dbReference>
<dbReference type="SMART" id="SM00345">
    <property type="entry name" value="HTH_GNTR"/>
    <property type="match status" value="1"/>
</dbReference>
<organism evidence="5 6">
    <name type="scientific">Halodurantibacterium flavum</name>
    <dbReference type="NCBI Taxonomy" id="1382802"/>
    <lineage>
        <taxon>Bacteria</taxon>
        <taxon>Pseudomonadati</taxon>
        <taxon>Pseudomonadota</taxon>
        <taxon>Alphaproteobacteria</taxon>
        <taxon>Rhodobacterales</taxon>
        <taxon>Paracoccaceae</taxon>
        <taxon>Halodurantibacterium</taxon>
    </lineage>
</organism>
<keyword evidence="3" id="KW-0804">Transcription</keyword>
<proteinExistence type="predicted"/>
<dbReference type="Gene3D" id="1.10.10.10">
    <property type="entry name" value="Winged helix-like DNA-binding domain superfamily/Winged helix DNA-binding domain"/>
    <property type="match status" value="1"/>
</dbReference>
<reference evidence="6" key="1">
    <citation type="journal article" date="2019" name="Int. J. Syst. Evol. Microbiol.">
        <title>The Global Catalogue of Microorganisms (GCM) 10K type strain sequencing project: providing services to taxonomists for standard genome sequencing and annotation.</title>
        <authorList>
            <consortium name="The Broad Institute Genomics Platform"/>
            <consortium name="The Broad Institute Genome Sequencing Center for Infectious Disease"/>
            <person name="Wu L."/>
            <person name="Ma J."/>
        </authorList>
    </citation>
    <scope>NUCLEOTIDE SEQUENCE [LARGE SCALE GENOMIC DNA]</scope>
    <source>
        <strain evidence="6">CGMCC 4.7242</strain>
    </source>
</reference>
<dbReference type="CDD" id="cd07377">
    <property type="entry name" value="WHTH_GntR"/>
    <property type="match status" value="1"/>
</dbReference>
<dbReference type="PRINTS" id="PR00035">
    <property type="entry name" value="HTHGNTR"/>
</dbReference>
<dbReference type="RefSeq" id="WP_390258464.1">
    <property type="nucleotide sequence ID" value="NZ_JBHUGH010000001.1"/>
</dbReference>
<dbReference type="Pfam" id="PF00392">
    <property type="entry name" value="GntR"/>
    <property type="match status" value="1"/>
</dbReference>
<comment type="caution">
    <text evidence="5">The sequence shown here is derived from an EMBL/GenBank/DDBJ whole genome shotgun (WGS) entry which is preliminary data.</text>
</comment>
<dbReference type="InterPro" id="IPR000524">
    <property type="entry name" value="Tscrpt_reg_HTH_GntR"/>
</dbReference>
<dbReference type="SUPFAM" id="SSF48008">
    <property type="entry name" value="GntR ligand-binding domain-like"/>
    <property type="match status" value="1"/>
</dbReference>
<dbReference type="SUPFAM" id="SSF46785">
    <property type="entry name" value="Winged helix' DNA-binding domain"/>
    <property type="match status" value="1"/>
</dbReference>
<name>A0ABW4RZK7_9RHOB</name>
<dbReference type="PROSITE" id="PS50949">
    <property type="entry name" value="HTH_GNTR"/>
    <property type="match status" value="1"/>
</dbReference>
<evidence type="ECO:0000259" key="4">
    <source>
        <dbReference type="PROSITE" id="PS50949"/>
    </source>
</evidence>
<dbReference type="PANTHER" id="PTHR43537">
    <property type="entry name" value="TRANSCRIPTIONAL REGULATOR, GNTR FAMILY"/>
    <property type="match status" value="1"/>
</dbReference>
<gene>
    <name evidence="5" type="ORF">ACFSGJ_00345</name>
</gene>
<evidence type="ECO:0000313" key="5">
    <source>
        <dbReference type="EMBL" id="MFD1910656.1"/>
    </source>
</evidence>
<dbReference type="InterPro" id="IPR036388">
    <property type="entry name" value="WH-like_DNA-bd_sf"/>
</dbReference>
<evidence type="ECO:0000256" key="1">
    <source>
        <dbReference type="ARBA" id="ARBA00023015"/>
    </source>
</evidence>
<keyword evidence="1" id="KW-0805">Transcription regulation</keyword>
<evidence type="ECO:0000313" key="6">
    <source>
        <dbReference type="Proteomes" id="UP001597353"/>
    </source>
</evidence>
<sequence>MLTLPDKRLALQAYEQILEFIMNGTLKPGELLNERRLADVMNVSRTPVRDALLMLEGEGILLRLDSRRLQVKQIQIEDYLDALQIRLLLEPSVARHAAGRVPADRLADLRAKVETLRAKGHVSSDERHLVREIDDSLHGLLCEATGNPQLTAIIVSLRRRTLMFDLRSVPERLESTCDEHLAILDAVARGEGEKAAEEMTAHIAAVRSSIINRLHRR</sequence>